<dbReference type="PANTHER" id="PTHR42940:SF8">
    <property type="entry name" value="VACUOLAR PROTEIN SORTING-ASSOCIATED PROTEIN 11"/>
    <property type="match status" value="1"/>
</dbReference>
<feature type="domain" description="Enoyl reductase (ER)" evidence="10">
    <location>
        <begin position="8"/>
        <end position="343"/>
    </location>
</feature>
<reference evidence="12" key="1">
    <citation type="journal article" date="2019" name="Int. J. Syst. Evol. Microbiol.">
        <title>The Global Catalogue of Microorganisms (GCM) 10K type strain sequencing project: providing services to taxonomists for standard genome sequencing and annotation.</title>
        <authorList>
            <consortium name="The Broad Institute Genomics Platform"/>
            <consortium name="The Broad Institute Genome Sequencing Center for Infectious Disease"/>
            <person name="Wu L."/>
            <person name="Ma J."/>
        </authorList>
    </citation>
    <scope>NUCLEOTIDE SEQUENCE [LARGE SCALE GENOMIC DNA]</scope>
    <source>
        <strain evidence="12">JCM 9458</strain>
    </source>
</reference>
<dbReference type="RefSeq" id="WP_345732178.1">
    <property type="nucleotide sequence ID" value="NZ_BAAAYN010000047.1"/>
</dbReference>
<evidence type="ECO:0000256" key="7">
    <source>
        <dbReference type="ARBA" id="ARBA00049164"/>
    </source>
</evidence>
<dbReference type="InterPro" id="IPR036291">
    <property type="entry name" value="NAD(P)-bd_dom_sf"/>
</dbReference>
<dbReference type="SMART" id="SM00829">
    <property type="entry name" value="PKS_ER"/>
    <property type="match status" value="1"/>
</dbReference>
<accession>A0ABP6T9A4</accession>
<dbReference type="Pfam" id="PF08240">
    <property type="entry name" value="ADH_N"/>
    <property type="match status" value="1"/>
</dbReference>
<dbReference type="InterPro" id="IPR013149">
    <property type="entry name" value="ADH-like_C"/>
</dbReference>
<sequence>MRALRLVGWQRDSEFADVEVPEPGPGQVLVRMGGAGVCHSDLHLLHEFPPGLLGWPVPFTLGHENAGWVQAIGAGVTGLDEGLPVAVYGPWGCGTCRTCATGAENYCSTLPGNSPVAGLGVDGGMAEYMLVPSSRFLVPLPEGLSPQSAAPLTDAALTPYHAIAKARSVLTPGAAAVVIGIGGLGHLAVQILRATTDVEVIAVDTKPEALALAKACGADHLVHASACAEDAIRNFTRGAGAAAVIDLVGSGATLEIAAKSVAKNGQILIVGLGGGTLPVSLLGLPYGVSVTPTYWGTRPELHEVLRLAARGDLRATVRTWPLSRATDAYAAVAAGTVPGRAVVVPG</sequence>
<comment type="similarity">
    <text evidence="2 9">Belongs to the zinc-containing alcohol dehydrogenase family.</text>
</comment>
<evidence type="ECO:0000256" key="6">
    <source>
        <dbReference type="ARBA" id="ARBA00023002"/>
    </source>
</evidence>
<proteinExistence type="inferred from homology"/>
<dbReference type="Proteomes" id="UP001501676">
    <property type="component" value="Unassembled WGS sequence"/>
</dbReference>
<comment type="catalytic activity">
    <reaction evidence="7">
        <text>a secondary alcohol + NAD(+) = a ketone + NADH + H(+)</text>
        <dbReference type="Rhea" id="RHEA:10740"/>
        <dbReference type="ChEBI" id="CHEBI:15378"/>
        <dbReference type="ChEBI" id="CHEBI:17087"/>
        <dbReference type="ChEBI" id="CHEBI:35681"/>
        <dbReference type="ChEBI" id="CHEBI:57540"/>
        <dbReference type="ChEBI" id="CHEBI:57945"/>
        <dbReference type="EC" id="1.1.1.1"/>
    </reaction>
</comment>
<evidence type="ECO:0000256" key="5">
    <source>
        <dbReference type="ARBA" id="ARBA00022833"/>
    </source>
</evidence>
<evidence type="ECO:0000256" key="2">
    <source>
        <dbReference type="ARBA" id="ARBA00008072"/>
    </source>
</evidence>
<evidence type="ECO:0000259" key="10">
    <source>
        <dbReference type="SMART" id="SM00829"/>
    </source>
</evidence>
<evidence type="ECO:0000256" key="3">
    <source>
        <dbReference type="ARBA" id="ARBA00013190"/>
    </source>
</evidence>
<evidence type="ECO:0000256" key="9">
    <source>
        <dbReference type="RuleBase" id="RU361277"/>
    </source>
</evidence>
<dbReference type="EC" id="1.1.1.1" evidence="3"/>
<keyword evidence="6" id="KW-0560">Oxidoreductase</keyword>
<name>A0ABP6T9A4_9ACTN</name>
<comment type="cofactor">
    <cofactor evidence="1 9">
        <name>Zn(2+)</name>
        <dbReference type="ChEBI" id="CHEBI:29105"/>
    </cofactor>
</comment>
<evidence type="ECO:0000256" key="1">
    <source>
        <dbReference type="ARBA" id="ARBA00001947"/>
    </source>
</evidence>
<comment type="catalytic activity">
    <reaction evidence="8">
        <text>a primary alcohol + NAD(+) = an aldehyde + NADH + H(+)</text>
        <dbReference type="Rhea" id="RHEA:10736"/>
        <dbReference type="ChEBI" id="CHEBI:15378"/>
        <dbReference type="ChEBI" id="CHEBI:15734"/>
        <dbReference type="ChEBI" id="CHEBI:17478"/>
        <dbReference type="ChEBI" id="CHEBI:57540"/>
        <dbReference type="ChEBI" id="CHEBI:57945"/>
        <dbReference type="EC" id="1.1.1.1"/>
    </reaction>
</comment>
<evidence type="ECO:0000256" key="8">
    <source>
        <dbReference type="ARBA" id="ARBA00049243"/>
    </source>
</evidence>
<dbReference type="PROSITE" id="PS00059">
    <property type="entry name" value="ADH_ZINC"/>
    <property type="match status" value="1"/>
</dbReference>
<dbReference type="EMBL" id="BAAAYN010000047">
    <property type="protein sequence ID" value="GAA3394903.1"/>
    <property type="molecule type" value="Genomic_DNA"/>
</dbReference>
<dbReference type="PANTHER" id="PTHR42940">
    <property type="entry name" value="ALCOHOL DEHYDROGENASE 1-RELATED"/>
    <property type="match status" value="1"/>
</dbReference>
<evidence type="ECO:0000313" key="12">
    <source>
        <dbReference type="Proteomes" id="UP001501676"/>
    </source>
</evidence>
<dbReference type="Gene3D" id="3.90.180.10">
    <property type="entry name" value="Medium-chain alcohol dehydrogenases, catalytic domain"/>
    <property type="match status" value="1"/>
</dbReference>
<keyword evidence="5 9" id="KW-0862">Zinc</keyword>
<dbReference type="InterPro" id="IPR011032">
    <property type="entry name" value="GroES-like_sf"/>
</dbReference>
<dbReference type="InterPro" id="IPR013154">
    <property type="entry name" value="ADH-like_N"/>
</dbReference>
<keyword evidence="12" id="KW-1185">Reference proteome</keyword>
<dbReference type="CDD" id="cd05284">
    <property type="entry name" value="arabinose_DH_like"/>
    <property type="match status" value="1"/>
</dbReference>
<protein>
    <recommendedName>
        <fullName evidence="3">alcohol dehydrogenase</fullName>
        <ecNumber evidence="3">1.1.1.1</ecNumber>
    </recommendedName>
</protein>
<keyword evidence="4 9" id="KW-0479">Metal-binding</keyword>
<dbReference type="Pfam" id="PF00107">
    <property type="entry name" value="ADH_zinc_N"/>
    <property type="match status" value="1"/>
</dbReference>
<evidence type="ECO:0000313" key="11">
    <source>
        <dbReference type="EMBL" id="GAA3394903.1"/>
    </source>
</evidence>
<dbReference type="InterPro" id="IPR020843">
    <property type="entry name" value="ER"/>
</dbReference>
<organism evidence="11 12">
    <name type="scientific">Cryptosporangium minutisporangium</name>
    <dbReference type="NCBI Taxonomy" id="113569"/>
    <lineage>
        <taxon>Bacteria</taxon>
        <taxon>Bacillati</taxon>
        <taxon>Actinomycetota</taxon>
        <taxon>Actinomycetes</taxon>
        <taxon>Cryptosporangiales</taxon>
        <taxon>Cryptosporangiaceae</taxon>
        <taxon>Cryptosporangium</taxon>
    </lineage>
</organism>
<dbReference type="Gene3D" id="3.40.50.720">
    <property type="entry name" value="NAD(P)-binding Rossmann-like Domain"/>
    <property type="match status" value="1"/>
</dbReference>
<dbReference type="InterPro" id="IPR002328">
    <property type="entry name" value="ADH_Zn_CS"/>
</dbReference>
<dbReference type="SUPFAM" id="SSF51735">
    <property type="entry name" value="NAD(P)-binding Rossmann-fold domains"/>
    <property type="match status" value="1"/>
</dbReference>
<gene>
    <name evidence="11" type="ORF">GCM10020369_66010</name>
</gene>
<comment type="caution">
    <text evidence="11">The sequence shown here is derived from an EMBL/GenBank/DDBJ whole genome shotgun (WGS) entry which is preliminary data.</text>
</comment>
<evidence type="ECO:0000256" key="4">
    <source>
        <dbReference type="ARBA" id="ARBA00022723"/>
    </source>
</evidence>
<dbReference type="SUPFAM" id="SSF50129">
    <property type="entry name" value="GroES-like"/>
    <property type="match status" value="1"/>
</dbReference>